<dbReference type="EMBL" id="GG704912">
    <property type="protein sequence ID" value="EAS31624.1"/>
    <property type="molecule type" value="Genomic_DNA"/>
</dbReference>
<reference evidence="4" key="1">
    <citation type="journal article" date="2009" name="Genome Res.">
        <title>Comparative genomic analyses of the human fungal pathogens Coccidioides and their relatives.</title>
        <authorList>
            <person name="Sharpton T.J."/>
            <person name="Stajich J.E."/>
            <person name="Rounsley S.D."/>
            <person name="Gardner M.J."/>
            <person name="Wortman J.R."/>
            <person name="Jordar V.S."/>
            <person name="Maiti R."/>
            <person name="Kodira C.D."/>
            <person name="Neafsey D.E."/>
            <person name="Zeng Q."/>
            <person name="Hung C.-Y."/>
            <person name="McMahan C."/>
            <person name="Muszewska A."/>
            <person name="Grynberg M."/>
            <person name="Mandel M.A."/>
            <person name="Kellner E.M."/>
            <person name="Barker B.M."/>
            <person name="Galgiani J.N."/>
            <person name="Orbach M.J."/>
            <person name="Kirkland T.N."/>
            <person name="Cole G.T."/>
            <person name="Henn M.R."/>
            <person name="Birren B.W."/>
            <person name="Taylor J.W."/>
        </authorList>
    </citation>
    <scope>NUCLEOTIDE SEQUENCE [LARGE SCALE GENOMIC DNA]</scope>
    <source>
        <strain evidence="4">RS</strain>
    </source>
</reference>
<dbReference type="Pfam" id="PF07876">
    <property type="entry name" value="Dabb"/>
    <property type="match status" value="1"/>
</dbReference>
<reference evidence="4" key="2">
    <citation type="journal article" date="2010" name="Genome Res.">
        <title>Population genomic sequencing of Coccidioides fungi reveals recent hybridization and transposon control.</title>
        <authorList>
            <person name="Neafsey D.E."/>
            <person name="Barker B.M."/>
            <person name="Sharpton T.J."/>
            <person name="Stajich J.E."/>
            <person name="Park D.J."/>
            <person name="Whiston E."/>
            <person name="Hung C.-Y."/>
            <person name="McMahan C."/>
            <person name="White J."/>
            <person name="Sykes S."/>
            <person name="Heiman D."/>
            <person name="Young S."/>
            <person name="Zeng Q."/>
            <person name="Abouelleil A."/>
            <person name="Aftuck L."/>
            <person name="Bessette D."/>
            <person name="Brown A."/>
            <person name="FitzGerald M."/>
            <person name="Lui A."/>
            <person name="Macdonald J.P."/>
            <person name="Priest M."/>
            <person name="Orbach M.J."/>
            <person name="Galgiani J.N."/>
            <person name="Kirkland T.N."/>
            <person name="Cole G.T."/>
            <person name="Birren B.W."/>
            <person name="Henn M.R."/>
            <person name="Taylor J.W."/>
            <person name="Rounsley S.D."/>
        </authorList>
    </citation>
    <scope>GENOME REANNOTATION</scope>
    <source>
        <strain evidence="4">RS</strain>
    </source>
</reference>
<dbReference type="STRING" id="246410.A0A0E1S287"/>
<dbReference type="PANTHER" id="PTHR33178:SF10">
    <property type="entry name" value="STRESS-RESPONSE A_B BARREL DOMAIN-CONTAINING PROTEIN"/>
    <property type="match status" value="1"/>
</dbReference>
<evidence type="ECO:0000313" key="3">
    <source>
        <dbReference type="EMBL" id="EAS31624.1"/>
    </source>
</evidence>
<dbReference type="InterPro" id="IPR013097">
    <property type="entry name" value="Dabb"/>
</dbReference>
<evidence type="ECO:0000256" key="1">
    <source>
        <dbReference type="ARBA" id="ARBA00011738"/>
    </source>
</evidence>
<protein>
    <submittedName>
        <fullName evidence="3">Stress responsive A/B barrel domain-containing protein</fullName>
    </submittedName>
</protein>
<keyword evidence="4" id="KW-1185">Reference proteome</keyword>
<dbReference type="PROSITE" id="PS51502">
    <property type="entry name" value="S_R_A_B_BARREL"/>
    <property type="match status" value="1"/>
</dbReference>
<proteinExistence type="predicted"/>
<dbReference type="KEGG" id="cim:CIMG_07103"/>
<organism evidence="3 4">
    <name type="scientific">Coccidioides immitis (strain RS)</name>
    <name type="common">Valley fever fungus</name>
    <dbReference type="NCBI Taxonomy" id="246410"/>
    <lineage>
        <taxon>Eukaryota</taxon>
        <taxon>Fungi</taxon>
        <taxon>Dikarya</taxon>
        <taxon>Ascomycota</taxon>
        <taxon>Pezizomycotina</taxon>
        <taxon>Eurotiomycetes</taxon>
        <taxon>Eurotiomycetidae</taxon>
        <taxon>Onygenales</taxon>
        <taxon>Onygenaceae</taxon>
        <taxon>Coccidioides</taxon>
    </lineage>
</organism>
<dbReference type="OMA" id="RESCIHP"/>
<dbReference type="InterPro" id="IPR011008">
    <property type="entry name" value="Dimeric_a/b-barrel"/>
</dbReference>
<dbReference type="VEuPathDB" id="FungiDB:CIMG_07103"/>
<comment type="subunit">
    <text evidence="1">Homodimer.</text>
</comment>
<dbReference type="Proteomes" id="UP000001261">
    <property type="component" value="Unassembled WGS sequence"/>
</dbReference>
<name>A0A0E1S287_COCIM</name>
<dbReference type="AlphaFoldDB" id="A0A0E1S287"/>
<dbReference type="GeneID" id="4561146"/>
<dbReference type="RefSeq" id="XP_001243207.1">
    <property type="nucleotide sequence ID" value="XM_001243206.1"/>
</dbReference>
<dbReference type="Gene3D" id="3.30.70.100">
    <property type="match status" value="1"/>
</dbReference>
<dbReference type="PANTHER" id="PTHR33178">
    <property type="match status" value="1"/>
</dbReference>
<accession>A0A0E1S287</accession>
<evidence type="ECO:0000259" key="2">
    <source>
        <dbReference type="PROSITE" id="PS51502"/>
    </source>
</evidence>
<dbReference type="OrthoDB" id="1601230at2759"/>
<dbReference type="InParanoid" id="A0A0E1S287"/>
<feature type="domain" description="Stress-response A/B barrel" evidence="2">
    <location>
        <begin position="3"/>
        <end position="105"/>
    </location>
</feature>
<dbReference type="SUPFAM" id="SSF54909">
    <property type="entry name" value="Dimeric alpha+beta barrel"/>
    <property type="match status" value="1"/>
</dbReference>
<evidence type="ECO:0000313" key="4">
    <source>
        <dbReference type="Proteomes" id="UP000001261"/>
    </source>
</evidence>
<gene>
    <name evidence="3" type="ORF">CIMG_07103</name>
</gene>
<sequence length="112" mass="12612">MSLFHIVLVSFKPEVSQEVIKDALTRNMALKDICLHPTTQKPYIRSMTSGVDNSTVGLQHGMTHAFVVELANAEDRDYFTKEDPVHKAYGQSVASYLDKVLVFDFVDGEFCK</sequence>
<dbReference type="InterPro" id="IPR044662">
    <property type="entry name" value="HS1/DABB1-like"/>
</dbReference>
<dbReference type="SMART" id="SM00886">
    <property type="entry name" value="Dabb"/>
    <property type="match status" value="1"/>
</dbReference>